<dbReference type="InterPro" id="IPR013783">
    <property type="entry name" value="Ig-like_fold"/>
</dbReference>
<dbReference type="FunFam" id="2.60.40.10:FF:000791">
    <property type="entry name" value="Two-component system sensor histidine kinase/response regulator"/>
    <property type="match status" value="1"/>
</dbReference>
<sequence>MKLTRIKLLALVTIILTTLGFSSYKKVDVGKDSLAFFTSSNLVKIGYRVFIPVEYHSSKKQFINIAVKDKDNNTIGYGRQDAQLGKNITFVPVQVKNNLKENKGYYIECFYTEPNKKWAQNKLVRKYVIAKKKIPFHLRQSNLFDQKKWDHLEGDVITKTEESSFYLKMKGKASVSKKVPILPHKYYQVTFNATNHNTASKALVSLRGAQLDNLHIEIDQSEDQQYALVFKSTNNEVKEIDVVAFTEEGGSIEINNMAVTPVADQWVKRIGFYQQQPSISSLKFFEQITTNNGLSQNSIPTIFQDHQGFMWFGTYDGLNKYDGYSFKVYKKDNQGSSKSSISSNLIYAIDEDIDGNLWVGTSGGGLNMFNKALQEFVVYKNDPEDPNSITSDHITDLLIDSKNRLWVTHSKGIDLLDLNLPIEKRSFKSINLHASDKYPKKVSCVYESKAGELWFGGSAAALYRLKSELNGDFVFETYKTTGLVSDIVEDKNGRLLLGTNAGLNYEFKDKETGKSYFSVLAYGGVNDLEFTNDKEVLWIATREGLVEMDYDEKGNLKFKAKYKENIYNEHSLNNSDIFKLYKDKQGTLWIGTVEGGVNKLDVYRKPFFHIKKVGTKGSLLANATRGLLGDSKGGLWAGTGTKGLNYLPPNQNYDQFQHFEEINKVYAIIEAECIGKKKILIGSRGGLFVTDLNADKNIPLAERVHKVEYDFSSIMTLFQDSRGLVWVGSYGKGLFRMNDNLDLTAVVQLPTTQQEGQLNSEIIRSIQEDSFGNIWVGTASGLNKIPVDQIYEDNPQVVVYENDINNKNSISQDYILDLLPTKNGDLWVGTMGGGLNKFIAKENKFVRFTDANGLPNNTIKGLLSDDKNHIWISTNNGLSKIHEETFEITNYDRSDGLQGNEFQDLSKSKTKDGFMLFGGVNGITMFEPDKIKENTFVPSVVFTNFKLFNKIVHVGDSVKGEVILEKNISLTNSLVLDHDEKNFSLEFAALHYASPLRNKYSYKLMGFDKDWFEVTAENRWVNYTNLDAGEYTFMVQGSNNDGKFNPVITEMKIKILPPWWETTWFRLMSAIILIILAIAFYQYKVYSYKKSKKLLQTLVKERTVDLQSAHDEIMSNNAKLEEQHEELEMQRESLLKKNDLITETNNKLIDSIRYAKTIQKAILPSERDLRKAFKNIFSLYLPKDLVSGDFVWLHQEKAHTYFVVADCTGHGVPGGFMSMIGSSILNNLIREQKMEDVSSILDKLHDKIYNAFRDDDTFKDAGMDLIICKFMPQGGLTILEFAGAKTPLYHYDNFQKEITVYPTTKKSIGSSRKADVKFEKHMLTILPEDSIYLASDGFVDQNRTDRKKFGKVRFLEMLNSNSALDFNTQFENIQRELEFFKQNEEQRDDITLVGIGF</sequence>
<evidence type="ECO:0000313" key="6">
    <source>
        <dbReference type="Proteomes" id="UP000576082"/>
    </source>
</evidence>
<dbReference type="PANTHER" id="PTHR43547">
    <property type="entry name" value="TWO-COMPONENT HISTIDINE KINASE"/>
    <property type="match status" value="1"/>
</dbReference>
<accession>A0A7X9RUD3</accession>
<keyword evidence="2" id="KW-0175">Coiled coil</keyword>
<dbReference type="GO" id="GO:0000155">
    <property type="term" value="F:phosphorelay sensor kinase activity"/>
    <property type="evidence" value="ECO:0007669"/>
    <property type="project" value="TreeGrafter"/>
</dbReference>
<keyword evidence="3" id="KW-0472">Membrane</keyword>
<dbReference type="PANTHER" id="PTHR43547:SF2">
    <property type="entry name" value="HYBRID SIGNAL TRANSDUCTION HISTIDINE KINASE C"/>
    <property type="match status" value="1"/>
</dbReference>
<proteinExistence type="predicted"/>
<dbReference type="EMBL" id="JABANE010000031">
    <property type="protein sequence ID" value="NME68883.1"/>
    <property type="molecule type" value="Genomic_DNA"/>
</dbReference>
<dbReference type="InterPro" id="IPR011123">
    <property type="entry name" value="Y_Y_Y"/>
</dbReference>
<feature type="coiled-coil region" evidence="2">
    <location>
        <begin position="1110"/>
        <end position="1144"/>
    </location>
</feature>
<dbReference type="SMART" id="SM00331">
    <property type="entry name" value="PP2C_SIG"/>
    <property type="match status" value="1"/>
</dbReference>
<dbReference type="Pfam" id="PF07495">
    <property type="entry name" value="Y_Y_Y"/>
    <property type="match status" value="1"/>
</dbReference>
<keyword evidence="3" id="KW-1133">Transmembrane helix</keyword>
<comment type="caution">
    <text evidence="5">The sequence shown here is derived from an EMBL/GenBank/DDBJ whole genome shotgun (WGS) entry which is preliminary data.</text>
</comment>
<evidence type="ECO:0000259" key="4">
    <source>
        <dbReference type="SMART" id="SM00331"/>
    </source>
</evidence>
<keyword evidence="6" id="KW-1185">Reference proteome</keyword>
<dbReference type="Proteomes" id="UP000576082">
    <property type="component" value="Unassembled WGS sequence"/>
</dbReference>
<protein>
    <submittedName>
        <fullName evidence="5">SpoIIE family protein phosphatase</fullName>
    </submittedName>
</protein>
<keyword evidence="3" id="KW-0812">Transmembrane</keyword>
<dbReference type="Pfam" id="PF07228">
    <property type="entry name" value="SpoIIE"/>
    <property type="match status" value="1"/>
</dbReference>
<gene>
    <name evidence="5" type="ORF">HHU12_13000</name>
</gene>
<evidence type="ECO:0000256" key="1">
    <source>
        <dbReference type="ARBA" id="ARBA00022553"/>
    </source>
</evidence>
<evidence type="ECO:0000256" key="2">
    <source>
        <dbReference type="SAM" id="Coils"/>
    </source>
</evidence>
<dbReference type="SUPFAM" id="SSF50998">
    <property type="entry name" value="Quinoprotein alcohol dehydrogenase-like"/>
    <property type="match status" value="1"/>
</dbReference>
<reference evidence="5 6" key="1">
    <citation type="submission" date="2020-04" db="EMBL/GenBank/DDBJ databases">
        <title>Flammeovirga sp. SR4, a novel species isolated from seawater.</title>
        <authorList>
            <person name="Wang X."/>
        </authorList>
    </citation>
    <scope>NUCLEOTIDE SEQUENCE [LARGE SCALE GENOMIC DNA]</scope>
    <source>
        <strain evidence="5 6">ATCC 23126</strain>
    </source>
</reference>
<dbReference type="InterPro" id="IPR011110">
    <property type="entry name" value="Reg_prop"/>
</dbReference>
<feature type="transmembrane region" description="Helical" evidence="3">
    <location>
        <begin position="1064"/>
        <end position="1083"/>
    </location>
</feature>
<feature type="domain" description="PPM-type phosphatase" evidence="4">
    <location>
        <begin position="1176"/>
        <end position="1397"/>
    </location>
</feature>
<dbReference type="Gene3D" id="2.60.40.10">
    <property type="entry name" value="Immunoglobulins"/>
    <property type="match status" value="1"/>
</dbReference>
<keyword evidence="1" id="KW-0597">Phosphoprotein</keyword>
<dbReference type="InterPro" id="IPR015943">
    <property type="entry name" value="WD40/YVTN_repeat-like_dom_sf"/>
</dbReference>
<dbReference type="Gene3D" id="3.60.40.10">
    <property type="entry name" value="PPM-type phosphatase domain"/>
    <property type="match status" value="1"/>
</dbReference>
<dbReference type="Gene3D" id="2.130.10.10">
    <property type="entry name" value="YVTN repeat-like/Quinoprotein amine dehydrogenase"/>
    <property type="match status" value="4"/>
</dbReference>
<dbReference type="Pfam" id="PF07494">
    <property type="entry name" value="Reg_prop"/>
    <property type="match status" value="6"/>
</dbReference>
<evidence type="ECO:0000313" key="5">
    <source>
        <dbReference type="EMBL" id="NME68883.1"/>
    </source>
</evidence>
<dbReference type="InterPro" id="IPR011047">
    <property type="entry name" value="Quinoprotein_ADH-like_sf"/>
</dbReference>
<dbReference type="SUPFAM" id="SSF63829">
    <property type="entry name" value="Calcium-dependent phosphotriesterase"/>
    <property type="match status" value="2"/>
</dbReference>
<organism evidence="5 6">
    <name type="scientific">Flammeovirga aprica JL-4</name>
    <dbReference type="NCBI Taxonomy" id="694437"/>
    <lineage>
        <taxon>Bacteria</taxon>
        <taxon>Pseudomonadati</taxon>
        <taxon>Bacteroidota</taxon>
        <taxon>Cytophagia</taxon>
        <taxon>Cytophagales</taxon>
        <taxon>Flammeovirgaceae</taxon>
        <taxon>Flammeovirga</taxon>
    </lineage>
</organism>
<evidence type="ECO:0000256" key="3">
    <source>
        <dbReference type="SAM" id="Phobius"/>
    </source>
</evidence>
<dbReference type="InterPro" id="IPR001932">
    <property type="entry name" value="PPM-type_phosphatase-like_dom"/>
</dbReference>
<dbReference type="InterPro" id="IPR036457">
    <property type="entry name" value="PPM-type-like_dom_sf"/>
</dbReference>
<name>A0A7X9RUD3_9BACT</name>
<dbReference type="RefSeq" id="WP_169657176.1">
    <property type="nucleotide sequence ID" value="NZ_JABANE010000031.1"/>
</dbReference>